<dbReference type="Proteomes" id="UP000598820">
    <property type="component" value="Unassembled WGS sequence"/>
</dbReference>
<evidence type="ECO:0000313" key="1">
    <source>
        <dbReference type="EMBL" id="MBD2705324.1"/>
    </source>
</evidence>
<organism evidence="1 2">
    <name type="scientific">Spirosoma profusum</name>
    <dbReference type="NCBI Taxonomy" id="2771354"/>
    <lineage>
        <taxon>Bacteria</taxon>
        <taxon>Pseudomonadati</taxon>
        <taxon>Bacteroidota</taxon>
        <taxon>Cytophagia</taxon>
        <taxon>Cytophagales</taxon>
        <taxon>Cytophagaceae</taxon>
        <taxon>Spirosoma</taxon>
    </lineage>
</organism>
<accession>A0A927GAK7</accession>
<sequence>MRNLYDNDRPAFDNVATQFLTVKQAGATLDKQCYYMAHNIRNAYTNQFNNPLRVIKKYQSLEERQMLLFSLSQVIKPTARIQAGIDYRKGTRYEIDL</sequence>
<keyword evidence="2" id="KW-1185">Reference proteome</keyword>
<dbReference type="AlphaFoldDB" id="A0A927GAK7"/>
<evidence type="ECO:0000313" key="2">
    <source>
        <dbReference type="Proteomes" id="UP000598820"/>
    </source>
</evidence>
<reference evidence="1" key="1">
    <citation type="submission" date="2020-09" db="EMBL/GenBank/DDBJ databases">
        <authorList>
            <person name="Kim M.K."/>
        </authorList>
    </citation>
    <scope>NUCLEOTIDE SEQUENCE</scope>
    <source>
        <strain evidence="1">BT702</strain>
    </source>
</reference>
<gene>
    <name evidence="1" type="ORF">IC229_32195</name>
</gene>
<dbReference type="EMBL" id="JACWZY010000052">
    <property type="protein sequence ID" value="MBD2705324.1"/>
    <property type="molecule type" value="Genomic_DNA"/>
</dbReference>
<protein>
    <submittedName>
        <fullName evidence="1">Uncharacterized protein</fullName>
    </submittedName>
</protein>
<proteinExistence type="predicted"/>
<name>A0A927GAK7_9BACT</name>
<comment type="caution">
    <text evidence="1">The sequence shown here is derived from an EMBL/GenBank/DDBJ whole genome shotgun (WGS) entry which is preliminary data.</text>
</comment>
<dbReference type="RefSeq" id="WP_190892623.1">
    <property type="nucleotide sequence ID" value="NZ_JACWZY010000052.1"/>
</dbReference>